<sequence length="367" mass="40587">MHTSKFTDPPHSGAWNVLTGPNGSGKSRYLGQLAEDILNQLYVSQNDKYSKLVCLSGTVFERFPRAAYEIGASEELIYLGHKTNNNMFSAISPFRRLVPEILRSHDRLQERCKAACDLLEGLGLEGRMRVRFRQGRNAKDTRKTSSLNDVDIKFVQHTSTDVVSWAGIVDDLAGGVTHVSDIQFFKGADKLSLANLSSGERGYILAGLAFCFCTVNNSVVLFDEPENSLHPEWQGRIINDLDQVLRSIGIATTVVVATHSPLIAASVPNKSGYICDLETDQAWRRLAIFGMNADNVLSEQFGLRSARSAQAVDVIQRCLTLIANTQEDGEEFLSAGNEFIKLDLQLTENDPLFKTAQTIKTIIEAEN</sequence>
<keyword evidence="3" id="KW-1185">Reference proteome</keyword>
<dbReference type="SUPFAM" id="SSF52540">
    <property type="entry name" value="P-loop containing nucleoside triphosphate hydrolases"/>
    <property type="match status" value="1"/>
</dbReference>
<dbReference type="RefSeq" id="WP_170137564.1">
    <property type="nucleotide sequence ID" value="NZ_JBHEEG010000013.1"/>
</dbReference>
<evidence type="ECO:0000259" key="1">
    <source>
        <dbReference type="Pfam" id="PF13304"/>
    </source>
</evidence>
<accession>A0A366DLF2</accession>
<gene>
    <name evidence="2" type="ORF">DFR47_11112</name>
</gene>
<protein>
    <submittedName>
        <fullName evidence="2">Putative AbiEii toxin of type IV toxin-antitoxin system</fullName>
    </submittedName>
</protein>
<dbReference type="GO" id="GO:0005524">
    <property type="term" value="F:ATP binding"/>
    <property type="evidence" value="ECO:0007669"/>
    <property type="project" value="InterPro"/>
</dbReference>
<feature type="domain" description="ATPase AAA-type core" evidence="1">
    <location>
        <begin position="155"/>
        <end position="263"/>
    </location>
</feature>
<dbReference type="EMBL" id="QNRH01000011">
    <property type="protein sequence ID" value="RBO90917.1"/>
    <property type="molecule type" value="Genomic_DNA"/>
</dbReference>
<dbReference type="Pfam" id="PF13304">
    <property type="entry name" value="AAA_21"/>
    <property type="match status" value="1"/>
</dbReference>
<dbReference type="GO" id="GO:0016887">
    <property type="term" value="F:ATP hydrolysis activity"/>
    <property type="evidence" value="ECO:0007669"/>
    <property type="project" value="InterPro"/>
</dbReference>
<dbReference type="AlphaFoldDB" id="A0A366DLF2"/>
<dbReference type="InterPro" id="IPR051396">
    <property type="entry name" value="Bact_Antivir_Def_Nuclease"/>
</dbReference>
<dbReference type="PANTHER" id="PTHR43581:SF2">
    <property type="entry name" value="EXCINUCLEASE ATPASE SUBUNIT"/>
    <property type="match status" value="1"/>
</dbReference>
<evidence type="ECO:0000313" key="3">
    <source>
        <dbReference type="Proteomes" id="UP000252893"/>
    </source>
</evidence>
<dbReference type="InterPro" id="IPR027417">
    <property type="entry name" value="P-loop_NTPase"/>
</dbReference>
<organism evidence="2 3">
    <name type="scientific">Pseudochrobactrum asaccharolyticum</name>
    <dbReference type="NCBI Taxonomy" id="354351"/>
    <lineage>
        <taxon>Bacteria</taxon>
        <taxon>Pseudomonadati</taxon>
        <taxon>Pseudomonadota</taxon>
        <taxon>Alphaproteobacteria</taxon>
        <taxon>Hyphomicrobiales</taxon>
        <taxon>Brucellaceae</taxon>
        <taxon>Pseudochrobactrum</taxon>
    </lineage>
</organism>
<evidence type="ECO:0000313" key="2">
    <source>
        <dbReference type="EMBL" id="RBO90917.1"/>
    </source>
</evidence>
<reference evidence="2 3" key="1">
    <citation type="submission" date="2018-06" db="EMBL/GenBank/DDBJ databases">
        <title>Genomic Encyclopedia of Type Strains, Phase IV (KMG-IV): sequencing the most valuable type-strain genomes for metagenomic binning, comparative biology and taxonomic classification.</title>
        <authorList>
            <person name="Goeker M."/>
        </authorList>
    </citation>
    <scope>NUCLEOTIDE SEQUENCE [LARGE SCALE GENOMIC DNA]</scope>
    <source>
        <strain evidence="2 3">DSM 25619</strain>
    </source>
</reference>
<name>A0A366DLF2_9HYPH</name>
<comment type="caution">
    <text evidence="2">The sequence shown here is derived from an EMBL/GenBank/DDBJ whole genome shotgun (WGS) entry which is preliminary data.</text>
</comment>
<dbReference type="Proteomes" id="UP000252893">
    <property type="component" value="Unassembled WGS sequence"/>
</dbReference>
<proteinExistence type="predicted"/>
<dbReference type="PANTHER" id="PTHR43581">
    <property type="entry name" value="ATP/GTP PHOSPHATASE"/>
    <property type="match status" value="1"/>
</dbReference>
<dbReference type="InterPro" id="IPR003959">
    <property type="entry name" value="ATPase_AAA_core"/>
</dbReference>
<dbReference type="Gene3D" id="3.40.50.300">
    <property type="entry name" value="P-loop containing nucleotide triphosphate hydrolases"/>
    <property type="match status" value="1"/>
</dbReference>